<gene>
    <name evidence="2" type="ORF">QLQ15_17665</name>
</gene>
<dbReference type="Proteomes" id="UP001321580">
    <property type="component" value="Unassembled WGS sequence"/>
</dbReference>
<comment type="caution">
    <text evidence="2">The sequence shown here is derived from an EMBL/GenBank/DDBJ whole genome shotgun (WGS) entry which is preliminary data.</text>
</comment>
<accession>A0ABT6XKP4</accession>
<proteinExistence type="predicted"/>
<organism evidence="2 3">
    <name type="scientific">Lysobacter stagni</name>
    <dbReference type="NCBI Taxonomy" id="3045172"/>
    <lineage>
        <taxon>Bacteria</taxon>
        <taxon>Pseudomonadati</taxon>
        <taxon>Pseudomonadota</taxon>
        <taxon>Gammaproteobacteria</taxon>
        <taxon>Lysobacterales</taxon>
        <taxon>Lysobacteraceae</taxon>
        <taxon>Lysobacter</taxon>
    </lineage>
</organism>
<evidence type="ECO:0000259" key="1">
    <source>
        <dbReference type="Pfam" id="PF07157"/>
    </source>
</evidence>
<name>A0ABT6XKP4_9GAMM</name>
<protein>
    <submittedName>
        <fullName evidence="2">DNA circularization N-terminal domain-containing protein</fullName>
    </submittedName>
</protein>
<reference evidence="2 3" key="1">
    <citation type="submission" date="2023-05" db="EMBL/GenBank/DDBJ databases">
        <title>Lysobacter sp. strain LF1 Genome sequencing and assembly.</title>
        <authorList>
            <person name="Jung Y."/>
        </authorList>
    </citation>
    <scope>NUCLEOTIDE SEQUENCE [LARGE SCALE GENOMIC DNA]</scope>
    <source>
        <strain evidence="2 3">LF1</strain>
    </source>
</reference>
<sequence>MSWRDHYRTASFRGVEFRVDGHKAGYGRRQVVHEYAQRDTPFTEDLGRKPREFSVDGYVVGLDYHLQRDRIIDACEVGGPGELVHPYRGSLHVVCTGLSVQESKSEGGIAYLSFSFVEAGEARYPADSVDGVSSVSSAAQGVLDAAQSAFGRSWSTAGMPSFVANAAAAHPQSLSAFFARVLTNPLDAVQNVAGFARQVQQLADQALSLADEPLELATKVVALITRARTIFGAEAGTVLRDLQATFPVLQNSRASTAARQQEASNAAAFASLVRAAALAERTHHAVVTAASGGFATHEDAVTERAEISAAIDEEMESPGLADPVFVALSTMGAEAVRGIPSPGQRLPQLVAYVPPSTLPTLVLAHRLYGTAERAIEIVARNRIAHPGFVPGGVALQVLGNG</sequence>
<evidence type="ECO:0000313" key="2">
    <source>
        <dbReference type="EMBL" id="MDI9240734.1"/>
    </source>
</evidence>
<dbReference type="InterPro" id="IPR009826">
    <property type="entry name" value="DNA_circ_N"/>
</dbReference>
<feature type="domain" description="DNA circulation N-terminal" evidence="1">
    <location>
        <begin position="7"/>
        <end position="93"/>
    </location>
</feature>
<keyword evidence="3" id="KW-1185">Reference proteome</keyword>
<dbReference type="RefSeq" id="WP_283214215.1">
    <property type="nucleotide sequence ID" value="NZ_JASGBI010000002.1"/>
</dbReference>
<dbReference type="EMBL" id="JASGBI010000002">
    <property type="protein sequence ID" value="MDI9240734.1"/>
    <property type="molecule type" value="Genomic_DNA"/>
</dbReference>
<evidence type="ECO:0000313" key="3">
    <source>
        <dbReference type="Proteomes" id="UP001321580"/>
    </source>
</evidence>
<dbReference type="Pfam" id="PF07157">
    <property type="entry name" value="DNA_circ_N"/>
    <property type="match status" value="1"/>
</dbReference>